<evidence type="ECO:0000313" key="4">
    <source>
        <dbReference type="EnsemblPlants" id="TuG1812G0500000929.01.T01"/>
    </source>
</evidence>
<protein>
    <recommendedName>
        <fullName evidence="2">Protein FAR1-RELATED SEQUENCE</fullName>
    </recommendedName>
</protein>
<reference evidence="4" key="3">
    <citation type="submission" date="2022-06" db="UniProtKB">
        <authorList>
            <consortium name="EnsemblPlants"/>
        </authorList>
    </citation>
    <scope>IDENTIFICATION</scope>
</reference>
<dbReference type="GO" id="GO:0005634">
    <property type="term" value="C:nucleus"/>
    <property type="evidence" value="ECO:0007669"/>
    <property type="project" value="UniProtKB-SubCell"/>
</dbReference>
<comment type="subcellular location">
    <subcellularLocation>
        <location evidence="2">Nucleus</location>
    </subcellularLocation>
</comment>
<reference evidence="5" key="1">
    <citation type="journal article" date="2013" name="Nature">
        <title>Draft genome of the wheat A-genome progenitor Triticum urartu.</title>
        <authorList>
            <person name="Ling H.Q."/>
            <person name="Zhao S."/>
            <person name="Liu D."/>
            <person name="Wang J."/>
            <person name="Sun H."/>
            <person name="Zhang C."/>
            <person name="Fan H."/>
            <person name="Li D."/>
            <person name="Dong L."/>
            <person name="Tao Y."/>
            <person name="Gao C."/>
            <person name="Wu H."/>
            <person name="Li Y."/>
            <person name="Cui Y."/>
            <person name="Guo X."/>
            <person name="Zheng S."/>
            <person name="Wang B."/>
            <person name="Yu K."/>
            <person name="Liang Q."/>
            <person name="Yang W."/>
            <person name="Lou X."/>
            <person name="Chen J."/>
            <person name="Feng M."/>
            <person name="Jian J."/>
            <person name="Zhang X."/>
            <person name="Luo G."/>
            <person name="Jiang Y."/>
            <person name="Liu J."/>
            <person name="Wang Z."/>
            <person name="Sha Y."/>
            <person name="Zhang B."/>
            <person name="Wu H."/>
            <person name="Tang D."/>
            <person name="Shen Q."/>
            <person name="Xue P."/>
            <person name="Zou S."/>
            <person name="Wang X."/>
            <person name="Liu X."/>
            <person name="Wang F."/>
            <person name="Yang Y."/>
            <person name="An X."/>
            <person name="Dong Z."/>
            <person name="Zhang K."/>
            <person name="Zhang X."/>
            <person name="Luo M.C."/>
            <person name="Dvorak J."/>
            <person name="Tong Y."/>
            <person name="Wang J."/>
            <person name="Yang H."/>
            <person name="Li Z."/>
            <person name="Wang D."/>
            <person name="Zhang A."/>
            <person name="Wang J."/>
        </authorList>
    </citation>
    <scope>NUCLEOTIDE SEQUENCE</scope>
    <source>
        <strain evidence="5">cv. G1812</strain>
    </source>
</reference>
<dbReference type="InterPro" id="IPR007527">
    <property type="entry name" value="Znf_SWIM"/>
</dbReference>
<dbReference type="PANTHER" id="PTHR31669">
    <property type="entry name" value="PROTEIN FAR1-RELATED SEQUENCE 10-RELATED"/>
    <property type="match status" value="1"/>
</dbReference>
<feature type="domain" description="SWIM-type" evidence="3">
    <location>
        <begin position="165"/>
        <end position="201"/>
    </location>
</feature>
<dbReference type="InterPro" id="IPR031052">
    <property type="entry name" value="FHY3/FAR1"/>
</dbReference>
<dbReference type="PROSITE" id="PS50966">
    <property type="entry name" value="ZF_SWIM"/>
    <property type="match status" value="1"/>
</dbReference>
<proteinExistence type="inferred from homology"/>
<dbReference type="GO" id="GO:0006355">
    <property type="term" value="P:regulation of DNA-templated transcription"/>
    <property type="evidence" value="ECO:0007669"/>
    <property type="project" value="UniProtKB-UniRule"/>
</dbReference>
<dbReference type="AlphaFoldDB" id="A0A8R7Q9A6"/>
<keyword evidence="5" id="KW-1185">Reference proteome</keyword>
<name>A0A8R7Q9A6_TRIUA</name>
<dbReference type="Pfam" id="PF04434">
    <property type="entry name" value="SWIM"/>
    <property type="match status" value="1"/>
</dbReference>
<keyword evidence="2" id="KW-0479">Metal-binding</keyword>
<accession>A0A8R7Q9A6</accession>
<keyword evidence="1 2" id="KW-0863">Zinc-finger</keyword>
<evidence type="ECO:0000256" key="2">
    <source>
        <dbReference type="RuleBase" id="RU367018"/>
    </source>
</evidence>
<keyword evidence="2" id="KW-0539">Nucleus</keyword>
<dbReference type="Gramene" id="TuG1812G0500000929.01.T01">
    <property type="protein sequence ID" value="TuG1812G0500000929.01.T01"/>
    <property type="gene ID" value="TuG1812G0500000929.01"/>
</dbReference>
<comment type="similarity">
    <text evidence="2">Belongs to the FHY3/FAR1 family.</text>
</comment>
<dbReference type="Proteomes" id="UP000015106">
    <property type="component" value="Chromosome 5"/>
</dbReference>
<evidence type="ECO:0000313" key="5">
    <source>
        <dbReference type="Proteomes" id="UP000015106"/>
    </source>
</evidence>
<evidence type="ECO:0000259" key="3">
    <source>
        <dbReference type="PROSITE" id="PS50966"/>
    </source>
</evidence>
<dbReference type="GO" id="GO:0008270">
    <property type="term" value="F:zinc ion binding"/>
    <property type="evidence" value="ECO:0007669"/>
    <property type="project" value="UniProtKB-UniRule"/>
</dbReference>
<reference evidence="4" key="2">
    <citation type="submission" date="2018-03" db="EMBL/GenBank/DDBJ databases">
        <title>The Triticum urartu genome reveals the dynamic nature of wheat genome evolution.</title>
        <authorList>
            <person name="Ling H."/>
            <person name="Ma B."/>
            <person name="Shi X."/>
            <person name="Liu H."/>
            <person name="Dong L."/>
            <person name="Sun H."/>
            <person name="Cao Y."/>
            <person name="Gao Q."/>
            <person name="Zheng S."/>
            <person name="Li Y."/>
            <person name="Yu Y."/>
            <person name="Du H."/>
            <person name="Qi M."/>
            <person name="Li Y."/>
            <person name="Yu H."/>
            <person name="Cui Y."/>
            <person name="Wang N."/>
            <person name="Chen C."/>
            <person name="Wu H."/>
            <person name="Zhao Y."/>
            <person name="Zhang J."/>
            <person name="Li Y."/>
            <person name="Zhou W."/>
            <person name="Zhang B."/>
            <person name="Hu W."/>
            <person name="Eijk M."/>
            <person name="Tang J."/>
            <person name="Witsenboer H."/>
            <person name="Zhao S."/>
            <person name="Li Z."/>
            <person name="Zhang A."/>
            <person name="Wang D."/>
            <person name="Liang C."/>
        </authorList>
    </citation>
    <scope>NUCLEOTIDE SEQUENCE [LARGE SCALE GENOMIC DNA]</scope>
    <source>
        <strain evidence="4">cv. G1812</strain>
    </source>
</reference>
<sequence>MLTVEEFEKSWQIIIDKYCLKDDAFMTRAYEVREMWAKAYCQKIFYARMCSTQRSECVNHMLKIYIVCKYSINAFVTQYTKLIDDRESCDAMAEKNSKQRSIKMQFGYLLEKHASIIYTPRVYSLFEMELVKSTKYILLPSSEDNMFEVMHVEAESRDAWRKVKYIIKVDENIGYYNCECGLYQHFGVICSHIIRILLIRGLSKIPDCHIMKRWNKKARAGTVRITGQTDFTENEEEARSVRHKMLYFDVVALVNQEGIDDTTCAIAKSNFMRCKKELVEHRLSRTTTCQIGHGNPS</sequence>
<dbReference type="PANTHER" id="PTHR31669:SF307">
    <property type="entry name" value="PROTEIN FAR1-RELATED SEQUENCE"/>
    <property type="match status" value="1"/>
</dbReference>
<evidence type="ECO:0000256" key="1">
    <source>
        <dbReference type="PROSITE-ProRule" id="PRU00325"/>
    </source>
</evidence>
<dbReference type="EnsemblPlants" id="TuG1812G0500000929.01.T01">
    <property type="protein sequence ID" value="TuG1812G0500000929.01.T01"/>
    <property type="gene ID" value="TuG1812G0500000929.01"/>
</dbReference>
<keyword evidence="2" id="KW-0862">Zinc</keyword>
<organism evidence="4 5">
    <name type="scientific">Triticum urartu</name>
    <name type="common">Red wild einkorn</name>
    <name type="synonym">Crithodium urartu</name>
    <dbReference type="NCBI Taxonomy" id="4572"/>
    <lineage>
        <taxon>Eukaryota</taxon>
        <taxon>Viridiplantae</taxon>
        <taxon>Streptophyta</taxon>
        <taxon>Embryophyta</taxon>
        <taxon>Tracheophyta</taxon>
        <taxon>Spermatophyta</taxon>
        <taxon>Magnoliopsida</taxon>
        <taxon>Liliopsida</taxon>
        <taxon>Poales</taxon>
        <taxon>Poaceae</taxon>
        <taxon>BOP clade</taxon>
        <taxon>Pooideae</taxon>
        <taxon>Triticodae</taxon>
        <taxon>Triticeae</taxon>
        <taxon>Triticinae</taxon>
        <taxon>Triticum</taxon>
    </lineage>
</organism>
<comment type="function">
    <text evidence="2">Putative transcription activator involved in regulating light control of development.</text>
</comment>